<dbReference type="InterPro" id="IPR016102">
    <property type="entry name" value="Succinyl-CoA_synth-like"/>
</dbReference>
<dbReference type="Gene3D" id="3.30.470.20">
    <property type="entry name" value="ATP-grasp fold, B domain"/>
    <property type="match status" value="1"/>
</dbReference>
<dbReference type="GO" id="GO:0005524">
    <property type="term" value="F:ATP binding"/>
    <property type="evidence" value="ECO:0007669"/>
    <property type="project" value="UniProtKB-UniRule"/>
</dbReference>
<comment type="caution">
    <text evidence="7">The sequence shown here is derived from an EMBL/GenBank/DDBJ whole genome shotgun (WGS) entry which is preliminary data.</text>
</comment>
<dbReference type="GeneID" id="97609920"/>
<protein>
    <submittedName>
        <fullName evidence="7">Succinyl-CoA synthetase subunit beta</fullName>
    </submittedName>
</protein>
<dbReference type="AlphaFoldDB" id="A0A2V2NHA6"/>
<dbReference type="InterPro" id="IPR013650">
    <property type="entry name" value="ATP-grasp_succ-CoA_synth-type"/>
</dbReference>
<feature type="domain" description="ATP-grasp" evidence="6">
    <location>
        <begin position="9"/>
        <end position="212"/>
    </location>
</feature>
<dbReference type="NCBIfam" id="TIGR01016">
    <property type="entry name" value="sucCoAbeta"/>
    <property type="match status" value="1"/>
</dbReference>
<keyword evidence="8" id="KW-1185">Reference proteome</keyword>
<dbReference type="GO" id="GO:0004775">
    <property type="term" value="F:succinate-CoA ligase (ADP-forming) activity"/>
    <property type="evidence" value="ECO:0007669"/>
    <property type="project" value="TreeGrafter"/>
</dbReference>
<dbReference type="InterPro" id="IPR005809">
    <property type="entry name" value="Succ_CoA_ligase-like_bsu"/>
</dbReference>
<evidence type="ECO:0000256" key="3">
    <source>
        <dbReference type="ARBA" id="ARBA00022741"/>
    </source>
</evidence>
<keyword evidence="4" id="KW-0460">Magnesium</keyword>
<dbReference type="Gene3D" id="3.30.1490.20">
    <property type="entry name" value="ATP-grasp fold, A domain"/>
    <property type="match status" value="1"/>
</dbReference>
<name>A0A2V2NHA6_9EURY</name>
<evidence type="ECO:0000256" key="2">
    <source>
        <dbReference type="ARBA" id="ARBA00022723"/>
    </source>
</evidence>
<dbReference type="InterPro" id="IPR017866">
    <property type="entry name" value="Succ-CoA_synthase_bsu_CS"/>
</dbReference>
<evidence type="ECO:0000313" key="8">
    <source>
        <dbReference type="Proteomes" id="UP000245934"/>
    </source>
</evidence>
<dbReference type="SUPFAM" id="SSF52210">
    <property type="entry name" value="Succinyl-CoA synthetase domains"/>
    <property type="match status" value="1"/>
</dbReference>
<dbReference type="PIRSF" id="PIRSF001554">
    <property type="entry name" value="SucCS_beta"/>
    <property type="match status" value="1"/>
</dbReference>
<dbReference type="RefSeq" id="WP_109939601.1">
    <property type="nucleotide sequence ID" value="NZ_CP176366.1"/>
</dbReference>
<keyword evidence="2" id="KW-0479">Metal-binding</keyword>
<dbReference type="GO" id="GO:0042709">
    <property type="term" value="C:succinate-CoA ligase complex"/>
    <property type="evidence" value="ECO:0007669"/>
    <property type="project" value="TreeGrafter"/>
</dbReference>
<dbReference type="PANTHER" id="PTHR11815:SF10">
    <property type="entry name" value="SUCCINATE--COA LIGASE [GDP-FORMING] SUBUNIT BETA, MITOCHONDRIAL"/>
    <property type="match status" value="1"/>
</dbReference>
<dbReference type="GO" id="GO:0006104">
    <property type="term" value="P:succinyl-CoA metabolic process"/>
    <property type="evidence" value="ECO:0007669"/>
    <property type="project" value="TreeGrafter"/>
</dbReference>
<dbReference type="PROSITE" id="PS01217">
    <property type="entry name" value="SUCCINYL_COA_LIG_3"/>
    <property type="match status" value="1"/>
</dbReference>
<dbReference type="GO" id="GO:0046872">
    <property type="term" value="F:metal ion binding"/>
    <property type="evidence" value="ECO:0007669"/>
    <property type="project" value="UniProtKB-KW"/>
</dbReference>
<evidence type="ECO:0000256" key="1">
    <source>
        <dbReference type="ARBA" id="ARBA00022598"/>
    </source>
</evidence>
<dbReference type="InterPro" id="IPR011761">
    <property type="entry name" value="ATP-grasp"/>
</dbReference>
<proteinExistence type="predicted"/>
<dbReference type="PANTHER" id="PTHR11815">
    <property type="entry name" value="SUCCINYL-COA SYNTHETASE BETA CHAIN"/>
    <property type="match status" value="1"/>
</dbReference>
<dbReference type="Proteomes" id="UP000245934">
    <property type="component" value="Unassembled WGS sequence"/>
</dbReference>
<sequence length="359" mass="38699">MKMKEYEAKEILSKAGIRIPRGLHIKKGVEFMVTPAIREAVVKAQVEVAGRGKAGGILMAEYDQIPKTVEQLFNAEIKGVPVEEILIEEKLNIQHEYYLSITIDRSKKAPVILFTTEGGVDIEEVAQKNPDAIRKAMVHPLLSTIPGYTLRYLLNGAPKEIGQVIQKLYTVFMTQDAILAEINPLVMTPDGLYAADGKIILDDNALARHGITENRDLSERERQADAYGFSFVELSGNIGVIGNGAGLTMATVDLINNLGGKPANFLDVGGGADRVRVAHAVRLLGKMPDVKVIIVNLLGGITRCDEVAAGIIEAGVGQKIIVRLAGTNETEGKALLSSKGYLMLDTMEEAVKAAVEAAS</sequence>
<dbReference type="GO" id="GO:0006099">
    <property type="term" value="P:tricarboxylic acid cycle"/>
    <property type="evidence" value="ECO:0007669"/>
    <property type="project" value="InterPro"/>
</dbReference>
<dbReference type="Pfam" id="PF08442">
    <property type="entry name" value="ATP-grasp_2"/>
    <property type="match status" value="1"/>
</dbReference>
<dbReference type="SUPFAM" id="SSF56059">
    <property type="entry name" value="Glutathione synthetase ATP-binding domain-like"/>
    <property type="match status" value="1"/>
</dbReference>
<evidence type="ECO:0000256" key="4">
    <source>
        <dbReference type="ARBA" id="ARBA00022842"/>
    </source>
</evidence>
<keyword evidence="5" id="KW-0067">ATP-binding</keyword>
<accession>A0A2V2NHA6</accession>
<keyword evidence="3 5" id="KW-0547">Nucleotide-binding</keyword>
<dbReference type="Gene3D" id="3.40.50.261">
    <property type="entry name" value="Succinyl-CoA synthetase domains"/>
    <property type="match status" value="1"/>
</dbReference>
<dbReference type="InterPro" id="IPR005811">
    <property type="entry name" value="SUCC_ACL_C"/>
</dbReference>
<evidence type="ECO:0000313" key="7">
    <source>
        <dbReference type="EMBL" id="PWR75787.1"/>
    </source>
</evidence>
<dbReference type="PROSITE" id="PS50975">
    <property type="entry name" value="ATP_GRASP"/>
    <property type="match status" value="1"/>
</dbReference>
<dbReference type="EMBL" id="QGMZ01000007">
    <property type="protein sequence ID" value="PWR75787.1"/>
    <property type="molecule type" value="Genomic_DNA"/>
</dbReference>
<dbReference type="OrthoDB" id="146449at2157"/>
<organism evidence="7 8">
    <name type="scientific">Methanospirillum stamsii</name>
    <dbReference type="NCBI Taxonomy" id="1277351"/>
    <lineage>
        <taxon>Archaea</taxon>
        <taxon>Methanobacteriati</taxon>
        <taxon>Methanobacteriota</taxon>
        <taxon>Stenosarchaea group</taxon>
        <taxon>Methanomicrobia</taxon>
        <taxon>Methanomicrobiales</taxon>
        <taxon>Methanospirillaceae</taxon>
        <taxon>Methanospirillum</taxon>
    </lineage>
</organism>
<evidence type="ECO:0000256" key="5">
    <source>
        <dbReference type="PROSITE-ProRule" id="PRU00409"/>
    </source>
</evidence>
<dbReference type="Pfam" id="PF00549">
    <property type="entry name" value="Ligase_CoA"/>
    <property type="match status" value="1"/>
</dbReference>
<reference evidence="7 8" key="1">
    <citation type="submission" date="2018-05" db="EMBL/GenBank/DDBJ databases">
        <title>Draft genome of Methanospirillum stamsii Pt1.</title>
        <authorList>
            <person name="Dueholm M.S."/>
            <person name="Nielsen P.H."/>
            <person name="Bakmann L.F."/>
            <person name="Otzen D.E."/>
        </authorList>
    </citation>
    <scope>NUCLEOTIDE SEQUENCE [LARGE SCALE GENOMIC DNA]</scope>
    <source>
        <strain evidence="7 8">Pt1</strain>
    </source>
</reference>
<dbReference type="InterPro" id="IPR013815">
    <property type="entry name" value="ATP_grasp_subdomain_1"/>
</dbReference>
<keyword evidence="1" id="KW-0436">Ligase</keyword>
<evidence type="ECO:0000259" key="6">
    <source>
        <dbReference type="PROSITE" id="PS50975"/>
    </source>
</evidence>
<gene>
    <name evidence="7" type="ORF">DLD82_02830</name>
</gene>